<dbReference type="RefSeq" id="WP_144250675.1">
    <property type="nucleotide sequence ID" value="NZ_VLPK01000007.1"/>
</dbReference>
<protein>
    <submittedName>
        <fullName evidence="1">Uncharacterized protein</fullName>
    </submittedName>
</protein>
<keyword evidence="2" id="KW-1185">Reference proteome</keyword>
<dbReference type="Proteomes" id="UP000318733">
    <property type="component" value="Unassembled WGS sequence"/>
</dbReference>
<gene>
    <name evidence="1" type="ORF">FO440_23065</name>
</gene>
<organism evidence="1 2">
    <name type="scientific">Mucilaginibacter corticis</name>
    <dbReference type="NCBI Taxonomy" id="2597670"/>
    <lineage>
        <taxon>Bacteria</taxon>
        <taxon>Pseudomonadati</taxon>
        <taxon>Bacteroidota</taxon>
        <taxon>Sphingobacteriia</taxon>
        <taxon>Sphingobacteriales</taxon>
        <taxon>Sphingobacteriaceae</taxon>
        <taxon>Mucilaginibacter</taxon>
    </lineage>
</organism>
<evidence type="ECO:0000313" key="1">
    <source>
        <dbReference type="EMBL" id="TSJ36384.1"/>
    </source>
</evidence>
<dbReference type="EMBL" id="VLPK01000007">
    <property type="protein sequence ID" value="TSJ36384.1"/>
    <property type="molecule type" value="Genomic_DNA"/>
</dbReference>
<dbReference type="AlphaFoldDB" id="A0A556M8Y5"/>
<comment type="caution">
    <text evidence="1">The sequence shown here is derived from an EMBL/GenBank/DDBJ whole genome shotgun (WGS) entry which is preliminary data.</text>
</comment>
<sequence>MTEKTIEFQARVYVYDLQNCAREFGFKADENWEVTLASAHGKTLLEKQYFPAVSLKTMPESLVELLGLIRLELRQKINNETAPDATTIRQQELQYVVAYNAGRQRS</sequence>
<proteinExistence type="predicted"/>
<dbReference type="OrthoDB" id="799018at2"/>
<accession>A0A556M8Y5</accession>
<reference evidence="1 2" key="1">
    <citation type="submission" date="2019-07" db="EMBL/GenBank/DDBJ databases">
        <authorList>
            <person name="Huq M.A."/>
        </authorList>
    </citation>
    <scope>NUCLEOTIDE SEQUENCE [LARGE SCALE GENOMIC DNA]</scope>
    <source>
        <strain evidence="1 2">MAH-19</strain>
    </source>
</reference>
<evidence type="ECO:0000313" key="2">
    <source>
        <dbReference type="Proteomes" id="UP000318733"/>
    </source>
</evidence>
<name>A0A556M8Y5_9SPHI</name>